<evidence type="ECO:0000313" key="2">
    <source>
        <dbReference type="Proteomes" id="UP001057402"/>
    </source>
</evidence>
<accession>A0ACB9NQY6</accession>
<sequence length="319" mass="36291">MASLRVPDVVPSPTDDCQRLKKAFEGWGTDGKAVIWILGHRNASQRKKIRDAYQQLYNKSLIDALHSEHSRHFKKAVTWWMYDPPERDARFVKDALQKKKKGIKHLLPIIEITCASSPQHLIAVRQAYCSLFDCSLEEDILDTLPSPLGKVLAGLVRSFRYDKELVDLEVAESEAALLHEAIEKKQIDNDDHVLRILTNRNFYQLRVTFQMYKRDNGNPFDEDVKSCGNSDLESLLKAAVCCIDAPEKHFAEVIKTAVARIGTDKKSLSRAILSRAEIDLMKIRREYLNIYAVSLDDDVISDTSGDYKNFLLTLLGAKI</sequence>
<proteinExistence type="predicted"/>
<name>A0ACB9NQY6_9MYRT</name>
<keyword evidence="2" id="KW-1185">Reference proteome</keyword>
<reference evidence="2" key="1">
    <citation type="journal article" date="2023" name="Front. Plant Sci.">
        <title>Chromosomal-level genome assembly of Melastoma candidum provides insights into trichome evolution.</title>
        <authorList>
            <person name="Zhong Y."/>
            <person name="Wu W."/>
            <person name="Sun C."/>
            <person name="Zou P."/>
            <person name="Liu Y."/>
            <person name="Dai S."/>
            <person name="Zhou R."/>
        </authorList>
    </citation>
    <scope>NUCLEOTIDE SEQUENCE [LARGE SCALE GENOMIC DNA]</scope>
</reference>
<dbReference type="EMBL" id="CM042886">
    <property type="protein sequence ID" value="KAI4339088.1"/>
    <property type="molecule type" value="Genomic_DNA"/>
</dbReference>
<dbReference type="Proteomes" id="UP001057402">
    <property type="component" value="Chromosome 7"/>
</dbReference>
<protein>
    <submittedName>
        <fullName evidence="1">Uncharacterized protein</fullName>
    </submittedName>
</protein>
<gene>
    <name evidence="1" type="ORF">MLD38_024067</name>
</gene>
<organism evidence="1 2">
    <name type="scientific">Melastoma candidum</name>
    <dbReference type="NCBI Taxonomy" id="119954"/>
    <lineage>
        <taxon>Eukaryota</taxon>
        <taxon>Viridiplantae</taxon>
        <taxon>Streptophyta</taxon>
        <taxon>Embryophyta</taxon>
        <taxon>Tracheophyta</taxon>
        <taxon>Spermatophyta</taxon>
        <taxon>Magnoliopsida</taxon>
        <taxon>eudicotyledons</taxon>
        <taxon>Gunneridae</taxon>
        <taxon>Pentapetalae</taxon>
        <taxon>rosids</taxon>
        <taxon>malvids</taxon>
        <taxon>Myrtales</taxon>
        <taxon>Melastomataceae</taxon>
        <taxon>Melastomatoideae</taxon>
        <taxon>Melastomateae</taxon>
        <taxon>Melastoma</taxon>
    </lineage>
</organism>
<evidence type="ECO:0000313" key="1">
    <source>
        <dbReference type="EMBL" id="KAI4339088.1"/>
    </source>
</evidence>
<comment type="caution">
    <text evidence="1">The sequence shown here is derived from an EMBL/GenBank/DDBJ whole genome shotgun (WGS) entry which is preliminary data.</text>
</comment>